<name>A0ACB7RU20_HYAAI</name>
<dbReference type="EMBL" id="CM023487">
    <property type="protein sequence ID" value="KAH6925301.1"/>
    <property type="molecule type" value="Genomic_DNA"/>
</dbReference>
<dbReference type="Proteomes" id="UP000821845">
    <property type="component" value="Chromosome 7"/>
</dbReference>
<organism evidence="1 2">
    <name type="scientific">Hyalomma asiaticum</name>
    <name type="common">Tick</name>
    <dbReference type="NCBI Taxonomy" id="266040"/>
    <lineage>
        <taxon>Eukaryota</taxon>
        <taxon>Metazoa</taxon>
        <taxon>Ecdysozoa</taxon>
        <taxon>Arthropoda</taxon>
        <taxon>Chelicerata</taxon>
        <taxon>Arachnida</taxon>
        <taxon>Acari</taxon>
        <taxon>Parasitiformes</taxon>
        <taxon>Ixodida</taxon>
        <taxon>Ixodoidea</taxon>
        <taxon>Ixodidae</taxon>
        <taxon>Hyalomminae</taxon>
        <taxon>Hyalomma</taxon>
    </lineage>
</organism>
<gene>
    <name evidence="1" type="ORF">HPB50_003392</name>
</gene>
<protein>
    <submittedName>
        <fullName evidence="1">Uncharacterized protein</fullName>
    </submittedName>
</protein>
<sequence length="802" mass="88038">MVNFSKRETKQGSAGDNPDEILHRRQPSSGTALRCYLRSRSGHLASQCMKASRKTGGERPTAGNASACVRDGYIELKDGHRLPIVNMVMLRITGDLPVVKGRVAGKNVKVLRAVYLVDRSVRTLPEARIDIHTPYYRGEVVAACMEDPLFDLILGNIEGAQAPADPDGAWSASARDEHTEASLKTPDQVEPPEIDPQPQTIAAVTTRRQAQQQAVPTVKSLSVPRTLAKVTPDQVEPEPDTPVLAVLATADMQSLTQKGFRTAAAMSATTFLIIYVRAVSPASRSPDLFGQMIGAMDASSPMDARRFALGILGAWITLFSWVRARIFFPALRFPFANVVLVLLSTLLGRCPHDSVGSAAKLGSTSLAAWMMGMLFLGNYIQTAVIGIRVMAMTSHSIQSERDLMWSILQRAVKPCLSLSWPDQLVYRTPSPFGTIALAVTRAGRHRHISHNDSECYRMASDGAYVAMTTCGESEIQAASEWGLVHGEYKGLQLQASTMRMDHPLRYQHRRILLAVAESGLAVPFQRRRGPQRKREDAEDSSDALLLFCTVYALGVLVSTLALACEIVLHRKATDVVNSLEEEDRLDVARGHCFACQSDEKGFFREIYPWKSDMPLESACNGEGAKVFEAVNELVKRLPEVYSESLNRESDWFPGVTLRNVTFTGLQNCDILGPVQSYCRGNDDLTLFELHCSPLSSTIDWSMCSGRNGTLVSTIRYARMTVEFFIEHVNNGTDVRLVSAGTVAPSELTGVALAMTGSSEFLQRAVAVLGGAFSEAIREMWLGTLPGYMLNVLHDVKRKRQGV</sequence>
<accession>A0ACB7RU20</accession>
<evidence type="ECO:0000313" key="1">
    <source>
        <dbReference type="EMBL" id="KAH6925301.1"/>
    </source>
</evidence>
<evidence type="ECO:0000313" key="2">
    <source>
        <dbReference type="Proteomes" id="UP000821845"/>
    </source>
</evidence>
<keyword evidence="2" id="KW-1185">Reference proteome</keyword>
<comment type="caution">
    <text evidence="1">The sequence shown here is derived from an EMBL/GenBank/DDBJ whole genome shotgun (WGS) entry which is preliminary data.</text>
</comment>
<reference evidence="1" key="1">
    <citation type="submission" date="2020-05" db="EMBL/GenBank/DDBJ databases">
        <title>Large-scale comparative analyses of tick genomes elucidate their genetic diversity and vector capacities.</title>
        <authorList>
            <person name="Jia N."/>
            <person name="Wang J."/>
            <person name="Shi W."/>
            <person name="Du L."/>
            <person name="Sun Y."/>
            <person name="Zhan W."/>
            <person name="Jiang J."/>
            <person name="Wang Q."/>
            <person name="Zhang B."/>
            <person name="Ji P."/>
            <person name="Sakyi L.B."/>
            <person name="Cui X."/>
            <person name="Yuan T."/>
            <person name="Jiang B."/>
            <person name="Yang W."/>
            <person name="Lam T.T.-Y."/>
            <person name="Chang Q."/>
            <person name="Ding S."/>
            <person name="Wang X."/>
            <person name="Zhu J."/>
            <person name="Ruan X."/>
            <person name="Zhao L."/>
            <person name="Wei J."/>
            <person name="Que T."/>
            <person name="Du C."/>
            <person name="Cheng J."/>
            <person name="Dai P."/>
            <person name="Han X."/>
            <person name="Huang E."/>
            <person name="Gao Y."/>
            <person name="Liu J."/>
            <person name="Shao H."/>
            <person name="Ye R."/>
            <person name="Li L."/>
            <person name="Wei W."/>
            <person name="Wang X."/>
            <person name="Wang C."/>
            <person name="Yang T."/>
            <person name="Huo Q."/>
            <person name="Li W."/>
            <person name="Guo W."/>
            <person name="Chen H."/>
            <person name="Zhou L."/>
            <person name="Ni X."/>
            <person name="Tian J."/>
            <person name="Zhou Y."/>
            <person name="Sheng Y."/>
            <person name="Liu T."/>
            <person name="Pan Y."/>
            <person name="Xia L."/>
            <person name="Li J."/>
            <person name="Zhao F."/>
            <person name="Cao W."/>
        </authorList>
    </citation>
    <scope>NUCLEOTIDE SEQUENCE</scope>
    <source>
        <strain evidence="1">Hyas-2018</strain>
    </source>
</reference>
<proteinExistence type="predicted"/>